<keyword evidence="2" id="KW-1185">Reference proteome</keyword>
<evidence type="ECO:0000313" key="1">
    <source>
        <dbReference type="EMBL" id="KAH9375164.1"/>
    </source>
</evidence>
<dbReference type="PANTHER" id="PTHR31635:SF196">
    <property type="entry name" value="REVERSE TRANSCRIPTASE DOMAIN-CONTAINING PROTEIN-RELATED"/>
    <property type="match status" value="1"/>
</dbReference>
<evidence type="ECO:0008006" key="3">
    <source>
        <dbReference type="Google" id="ProtNLM"/>
    </source>
</evidence>
<dbReference type="Proteomes" id="UP000821853">
    <property type="component" value="Chromosome 5"/>
</dbReference>
<organism evidence="1 2">
    <name type="scientific">Haemaphysalis longicornis</name>
    <name type="common">Bush tick</name>
    <dbReference type="NCBI Taxonomy" id="44386"/>
    <lineage>
        <taxon>Eukaryota</taxon>
        <taxon>Metazoa</taxon>
        <taxon>Ecdysozoa</taxon>
        <taxon>Arthropoda</taxon>
        <taxon>Chelicerata</taxon>
        <taxon>Arachnida</taxon>
        <taxon>Acari</taxon>
        <taxon>Parasitiformes</taxon>
        <taxon>Ixodida</taxon>
        <taxon>Ixodoidea</taxon>
        <taxon>Ixodidae</taxon>
        <taxon>Haemaphysalinae</taxon>
        <taxon>Haemaphysalis</taxon>
    </lineage>
</organism>
<proteinExistence type="predicted"/>
<dbReference type="EMBL" id="JABSTR010000007">
    <property type="protein sequence ID" value="KAH9375164.1"/>
    <property type="molecule type" value="Genomic_DNA"/>
</dbReference>
<dbReference type="OrthoDB" id="416119at2759"/>
<comment type="caution">
    <text evidence="1">The sequence shown here is derived from an EMBL/GenBank/DDBJ whole genome shotgun (WGS) entry which is preliminary data.</text>
</comment>
<reference evidence="1 2" key="1">
    <citation type="journal article" date="2020" name="Cell">
        <title>Large-Scale Comparative Analyses of Tick Genomes Elucidate Their Genetic Diversity and Vector Capacities.</title>
        <authorList>
            <consortium name="Tick Genome and Microbiome Consortium (TIGMIC)"/>
            <person name="Jia N."/>
            <person name="Wang J."/>
            <person name="Shi W."/>
            <person name="Du L."/>
            <person name="Sun Y."/>
            <person name="Zhan W."/>
            <person name="Jiang J.F."/>
            <person name="Wang Q."/>
            <person name="Zhang B."/>
            <person name="Ji P."/>
            <person name="Bell-Sakyi L."/>
            <person name="Cui X.M."/>
            <person name="Yuan T.T."/>
            <person name="Jiang B.G."/>
            <person name="Yang W.F."/>
            <person name="Lam T.T."/>
            <person name="Chang Q.C."/>
            <person name="Ding S.J."/>
            <person name="Wang X.J."/>
            <person name="Zhu J.G."/>
            <person name="Ruan X.D."/>
            <person name="Zhao L."/>
            <person name="Wei J.T."/>
            <person name="Ye R.Z."/>
            <person name="Que T.C."/>
            <person name="Du C.H."/>
            <person name="Zhou Y.H."/>
            <person name="Cheng J.X."/>
            <person name="Dai P.F."/>
            <person name="Guo W.B."/>
            <person name="Han X.H."/>
            <person name="Huang E.J."/>
            <person name="Li L.F."/>
            <person name="Wei W."/>
            <person name="Gao Y.C."/>
            <person name="Liu J.Z."/>
            <person name="Shao H.Z."/>
            <person name="Wang X."/>
            <person name="Wang C.C."/>
            <person name="Yang T.C."/>
            <person name="Huo Q.B."/>
            <person name="Li W."/>
            <person name="Chen H.Y."/>
            <person name="Chen S.E."/>
            <person name="Zhou L.G."/>
            <person name="Ni X.B."/>
            <person name="Tian J.H."/>
            <person name="Sheng Y."/>
            <person name="Liu T."/>
            <person name="Pan Y.S."/>
            <person name="Xia L.Y."/>
            <person name="Li J."/>
            <person name="Zhao F."/>
            <person name="Cao W.C."/>
        </authorList>
    </citation>
    <scope>NUCLEOTIDE SEQUENCE [LARGE SCALE GENOMIC DNA]</scope>
    <source>
        <strain evidence="1">HaeL-2018</strain>
    </source>
</reference>
<name>A0A9J6GLW5_HAELO</name>
<sequence>MLATIEVRQDLFNEIMSRQFLPHFCSEGRVKLLAKEGQDLRRPASRRRIRLLNRDYKTFTALSTRRLQRVLPHLISGHQFCSVPERSIFAPLNLTRDLIEYTNGRRAQGLIINMEKKEFKRLKHRYIMEVLRSHGIPQTFIQLLTFLYQGMK</sequence>
<accession>A0A9J6GLW5</accession>
<dbReference type="AlphaFoldDB" id="A0A9J6GLW5"/>
<evidence type="ECO:0000313" key="2">
    <source>
        <dbReference type="Proteomes" id="UP000821853"/>
    </source>
</evidence>
<dbReference type="VEuPathDB" id="VectorBase:HLOH_058395"/>
<dbReference type="PANTHER" id="PTHR31635">
    <property type="entry name" value="REVERSE TRANSCRIPTASE DOMAIN-CONTAINING PROTEIN-RELATED"/>
    <property type="match status" value="1"/>
</dbReference>
<protein>
    <recommendedName>
        <fullName evidence="3">Reverse transcriptase domain-containing protein</fullName>
    </recommendedName>
</protein>
<gene>
    <name evidence="1" type="ORF">HPB48_017120</name>
</gene>